<dbReference type="AlphaFoldDB" id="A0A1I4FMP4"/>
<evidence type="ECO:0008006" key="3">
    <source>
        <dbReference type="Google" id="ProtNLM"/>
    </source>
</evidence>
<dbReference type="OrthoDB" id="7579205at2"/>
<evidence type="ECO:0000313" key="2">
    <source>
        <dbReference type="Proteomes" id="UP000323300"/>
    </source>
</evidence>
<dbReference type="SUPFAM" id="SSF47413">
    <property type="entry name" value="lambda repressor-like DNA-binding domains"/>
    <property type="match status" value="1"/>
</dbReference>
<dbReference type="GO" id="GO:0003677">
    <property type="term" value="F:DNA binding"/>
    <property type="evidence" value="ECO:0007669"/>
    <property type="project" value="InterPro"/>
</dbReference>
<dbReference type="Proteomes" id="UP000323300">
    <property type="component" value="Unassembled WGS sequence"/>
</dbReference>
<sequence length="112" mass="12353">MASAVATIIDGLRQRGGLKGTDVANIATVSPATVSRWMSGTSFPHPKTQLLISDLRYVVDRLAELYNPEETRVWLYSKHRLLNGERAIDLIHSGRADEVLAVIESLDEGSYT</sequence>
<dbReference type="Gene3D" id="1.10.260.40">
    <property type="entry name" value="lambda repressor-like DNA-binding domains"/>
    <property type="match status" value="1"/>
</dbReference>
<gene>
    <name evidence="1" type="ORF">SAMN04488498_15014</name>
</gene>
<organism evidence="1 2">
    <name type="scientific">Neomesorhizobium albiziae</name>
    <dbReference type="NCBI Taxonomy" id="335020"/>
    <lineage>
        <taxon>Bacteria</taxon>
        <taxon>Pseudomonadati</taxon>
        <taxon>Pseudomonadota</taxon>
        <taxon>Alphaproteobacteria</taxon>
        <taxon>Hyphomicrobiales</taxon>
        <taxon>Phyllobacteriaceae</taxon>
        <taxon>Neomesorhizobium</taxon>
    </lineage>
</organism>
<proteinExistence type="predicted"/>
<dbReference type="InterPro" id="IPR001387">
    <property type="entry name" value="Cro/C1-type_HTH"/>
</dbReference>
<dbReference type="EMBL" id="FOSL01000050">
    <property type="protein sequence ID" value="SFL18560.1"/>
    <property type="molecule type" value="Genomic_DNA"/>
</dbReference>
<dbReference type="InterPro" id="IPR010982">
    <property type="entry name" value="Lambda_DNA-bd_dom_sf"/>
</dbReference>
<protein>
    <recommendedName>
        <fullName evidence="3">Antitoxin Xre/MbcA/ParS-like toxin-binding domain-containing protein</fullName>
    </recommendedName>
</protein>
<reference evidence="1 2" key="1">
    <citation type="submission" date="2016-10" db="EMBL/GenBank/DDBJ databases">
        <authorList>
            <person name="Varghese N."/>
            <person name="Submissions S."/>
        </authorList>
    </citation>
    <scope>NUCLEOTIDE SEQUENCE [LARGE SCALE GENOMIC DNA]</scope>
    <source>
        <strain evidence="1 2">DSM 21822</strain>
    </source>
</reference>
<accession>A0A1I4FMP4</accession>
<evidence type="ECO:0000313" key="1">
    <source>
        <dbReference type="EMBL" id="SFL18560.1"/>
    </source>
</evidence>
<name>A0A1I4FMP4_9HYPH</name>
<dbReference type="RefSeq" id="WP_149764427.1">
    <property type="nucleotide sequence ID" value="NZ_BSPE01000045.1"/>
</dbReference>
<dbReference type="CDD" id="cd00093">
    <property type="entry name" value="HTH_XRE"/>
    <property type="match status" value="1"/>
</dbReference>
<keyword evidence="2" id="KW-1185">Reference proteome</keyword>